<gene>
    <name evidence="1" type="ORF">ACFQ3Q_07365</name>
</gene>
<dbReference type="Proteomes" id="UP001597131">
    <property type="component" value="Unassembled WGS sequence"/>
</dbReference>
<name>A0ABW3NTG3_9FLAO</name>
<reference evidence="2" key="1">
    <citation type="journal article" date="2019" name="Int. J. Syst. Evol. Microbiol.">
        <title>The Global Catalogue of Microorganisms (GCM) 10K type strain sequencing project: providing services to taxonomists for standard genome sequencing and annotation.</title>
        <authorList>
            <consortium name="The Broad Institute Genomics Platform"/>
            <consortium name="The Broad Institute Genome Sequencing Center for Infectious Disease"/>
            <person name="Wu L."/>
            <person name="Ma J."/>
        </authorList>
    </citation>
    <scope>NUCLEOTIDE SEQUENCE [LARGE SCALE GENOMIC DNA]</scope>
    <source>
        <strain evidence="2">CCUG 64793</strain>
    </source>
</reference>
<evidence type="ECO:0000313" key="2">
    <source>
        <dbReference type="Proteomes" id="UP001597131"/>
    </source>
</evidence>
<keyword evidence="2" id="KW-1185">Reference proteome</keyword>
<proteinExistence type="predicted"/>
<dbReference type="EMBL" id="JBHTLI010000001">
    <property type="protein sequence ID" value="MFD1095559.1"/>
    <property type="molecule type" value="Genomic_DNA"/>
</dbReference>
<sequence length="174" mass="20454">MKVKLSLEKSKEEIEDYFRDVKFFNDKGYFPFKSFDGIDKGNIYIVPRENSNRIYSASWGKTYDGTILERPNNLRYVLLNYQEKLCMILVDSIEIDGNTHSMPDNELFALAGMYYVDEARQFHVRLLTYIKDDREMPVVFETDLLHRWPRLLYSVEDIDNTIKSGLSNLVPETG</sequence>
<protein>
    <submittedName>
        <fullName evidence="1">Uncharacterized protein</fullName>
    </submittedName>
</protein>
<accession>A0ABW3NTG3</accession>
<organism evidence="1 2">
    <name type="scientific">Salegentibacter chungangensis</name>
    <dbReference type="NCBI Taxonomy" id="1335724"/>
    <lineage>
        <taxon>Bacteria</taxon>
        <taxon>Pseudomonadati</taxon>
        <taxon>Bacteroidota</taxon>
        <taxon>Flavobacteriia</taxon>
        <taxon>Flavobacteriales</taxon>
        <taxon>Flavobacteriaceae</taxon>
        <taxon>Salegentibacter</taxon>
    </lineage>
</organism>
<dbReference type="RefSeq" id="WP_380744396.1">
    <property type="nucleotide sequence ID" value="NZ_JBHTLI010000001.1"/>
</dbReference>
<evidence type="ECO:0000313" key="1">
    <source>
        <dbReference type="EMBL" id="MFD1095559.1"/>
    </source>
</evidence>
<comment type="caution">
    <text evidence="1">The sequence shown here is derived from an EMBL/GenBank/DDBJ whole genome shotgun (WGS) entry which is preliminary data.</text>
</comment>